<dbReference type="GO" id="GO:0009102">
    <property type="term" value="P:biotin biosynthetic process"/>
    <property type="evidence" value="ECO:0007669"/>
    <property type="project" value="TreeGrafter"/>
</dbReference>
<gene>
    <name evidence="5" type="ORF">EUU22_17285</name>
</gene>
<evidence type="ECO:0000259" key="4">
    <source>
        <dbReference type="Pfam" id="PF00155"/>
    </source>
</evidence>
<dbReference type="Pfam" id="PF00155">
    <property type="entry name" value="Aminotran_1_2"/>
    <property type="match status" value="1"/>
</dbReference>
<dbReference type="SUPFAM" id="SSF53383">
    <property type="entry name" value="PLP-dependent transferases"/>
    <property type="match status" value="1"/>
</dbReference>
<organism evidence="5 6">
    <name type="scientific">Ciceribacter ferrooxidans</name>
    <dbReference type="NCBI Taxonomy" id="2509717"/>
    <lineage>
        <taxon>Bacteria</taxon>
        <taxon>Pseudomonadati</taxon>
        <taxon>Pseudomonadota</taxon>
        <taxon>Alphaproteobacteria</taxon>
        <taxon>Hyphomicrobiales</taxon>
        <taxon>Rhizobiaceae</taxon>
        <taxon>Ciceribacter</taxon>
    </lineage>
</organism>
<keyword evidence="2" id="KW-0808">Transferase</keyword>
<dbReference type="PANTHER" id="PTHR13693:SF100">
    <property type="entry name" value="8-AMINO-7-OXONONANOATE SYNTHASE"/>
    <property type="match status" value="1"/>
</dbReference>
<proteinExistence type="predicted"/>
<comment type="caution">
    <text evidence="5">The sequence shown here is derived from an EMBL/GenBank/DDBJ whole genome shotgun (WGS) entry which is preliminary data.</text>
</comment>
<evidence type="ECO:0000256" key="1">
    <source>
        <dbReference type="ARBA" id="ARBA00001933"/>
    </source>
</evidence>
<dbReference type="Gene3D" id="3.90.1150.10">
    <property type="entry name" value="Aspartate Aminotransferase, domain 1"/>
    <property type="match status" value="1"/>
</dbReference>
<dbReference type="GO" id="GO:0008710">
    <property type="term" value="F:8-amino-7-oxononanoate synthase activity"/>
    <property type="evidence" value="ECO:0007669"/>
    <property type="project" value="TreeGrafter"/>
</dbReference>
<dbReference type="InterPro" id="IPR004839">
    <property type="entry name" value="Aminotransferase_I/II_large"/>
</dbReference>
<dbReference type="OrthoDB" id="9807157at2"/>
<evidence type="ECO:0000256" key="3">
    <source>
        <dbReference type="ARBA" id="ARBA00022898"/>
    </source>
</evidence>
<keyword evidence="6" id="KW-1185">Reference proteome</keyword>
<dbReference type="GO" id="GO:0030170">
    <property type="term" value="F:pyridoxal phosphate binding"/>
    <property type="evidence" value="ECO:0007669"/>
    <property type="project" value="InterPro"/>
</dbReference>
<evidence type="ECO:0000313" key="6">
    <source>
        <dbReference type="Proteomes" id="UP000291088"/>
    </source>
</evidence>
<dbReference type="EMBL" id="SDVB01000253">
    <property type="protein sequence ID" value="RYC09840.1"/>
    <property type="molecule type" value="Genomic_DNA"/>
</dbReference>
<evidence type="ECO:0000313" key="5">
    <source>
        <dbReference type="EMBL" id="RYC09840.1"/>
    </source>
</evidence>
<dbReference type="InterPro" id="IPR015422">
    <property type="entry name" value="PyrdxlP-dep_Trfase_small"/>
</dbReference>
<feature type="domain" description="Aminotransferase class I/classII large" evidence="4">
    <location>
        <begin position="30"/>
        <end position="371"/>
    </location>
</feature>
<keyword evidence="3" id="KW-0663">Pyridoxal phosphate</keyword>
<sequence length="380" mass="40933">MMLAQLARYDARLQQLAQKDRGRQLSARTGVDFSSNDYLGLASCPRLAAGAMSALERGVPLGAGGSRLLRGNHEEHEALETEAAAFFGGERALYFGNGYAANLAVLSTLPLRGDLVLHDALIHASAHAGIKAGRAEAVAVRHNDVEACEEAIRHWRQNGGLGTPWIAVESLYSMDGDHAPLQDLMSVADRHDGFLFVDEAHASGVWGPDGRGFAADLEGRENVLVLHTCGKALGMSGAFVAGSAVLLDYLVNHAKPFIYSTAPSPLQAASLREVLRILRDEPERRWRLHHLVHLADGLSTDLLGTSSGSQIQPVVVGSNGRAIRLAERLRRDGFDVRAIRPPTVPAGTARLRISITCNVEEQDVRSLFDHLAVALMEISS</sequence>
<protein>
    <submittedName>
        <fullName evidence="5">8-amino-7-oxononanoate synthase</fullName>
    </submittedName>
</protein>
<dbReference type="InterPro" id="IPR015421">
    <property type="entry name" value="PyrdxlP-dep_Trfase_major"/>
</dbReference>
<evidence type="ECO:0000256" key="2">
    <source>
        <dbReference type="ARBA" id="ARBA00022679"/>
    </source>
</evidence>
<dbReference type="InterPro" id="IPR050087">
    <property type="entry name" value="AON_synthase_class-II"/>
</dbReference>
<reference evidence="5 6" key="1">
    <citation type="submission" date="2019-01" db="EMBL/GenBank/DDBJ databases">
        <authorList>
            <person name="Deng T."/>
        </authorList>
    </citation>
    <scope>NUCLEOTIDE SEQUENCE [LARGE SCALE GENOMIC DNA]</scope>
    <source>
        <strain evidence="5 6">F8825</strain>
    </source>
</reference>
<dbReference type="AlphaFoldDB" id="A0A4Q2SZ22"/>
<accession>A0A4Q2SZ22</accession>
<dbReference type="Proteomes" id="UP000291088">
    <property type="component" value="Unassembled WGS sequence"/>
</dbReference>
<dbReference type="PANTHER" id="PTHR13693">
    <property type="entry name" value="CLASS II AMINOTRANSFERASE/8-AMINO-7-OXONONANOATE SYNTHASE"/>
    <property type="match status" value="1"/>
</dbReference>
<name>A0A4Q2SZ22_9HYPH</name>
<comment type="cofactor">
    <cofactor evidence="1">
        <name>pyridoxal 5'-phosphate</name>
        <dbReference type="ChEBI" id="CHEBI:597326"/>
    </cofactor>
</comment>
<dbReference type="InterPro" id="IPR015424">
    <property type="entry name" value="PyrdxlP-dep_Trfase"/>
</dbReference>
<dbReference type="Gene3D" id="3.40.640.10">
    <property type="entry name" value="Type I PLP-dependent aspartate aminotransferase-like (Major domain)"/>
    <property type="match status" value="1"/>
</dbReference>